<feature type="transmembrane region" description="Helical" evidence="1">
    <location>
        <begin position="192"/>
        <end position="210"/>
    </location>
</feature>
<reference evidence="3" key="1">
    <citation type="journal article" date="2019" name="Int. J. Syst. Evol. Microbiol.">
        <title>The Global Catalogue of Microorganisms (GCM) 10K type strain sequencing project: providing services to taxonomists for standard genome sequencing and annotation.</title>
        <authorList>
            <consortium name="The Broad Institute Genomics Platform"/>
            <consortium name="The Broad Institute Genome Sequencing Center for Infectious Disease"/>
            <person name="Wu L."/>
            <person name="Ma J."/>
        </authorList>
    </citation>
    <scope>NUCLEOTIDE SEQUENCE [LARGE SCALE GENOMIC DNA]</scope>
    <source>
        <strain evidence="3">TBRC 1276</strain>
    </source>
</reference>
<feature type="transmembrane region" description="Helical" evidence="1">
    <location>
        <begin position="43"/>
        <end position="76"/>
    </location>
</feature>
<keyword evidence="1" id="KW-1133">Transmembrane helix</keyword>
<feature type="transmembrane region" description="Helical" evidence="1">
    <location>
        <begin position="153"/>
        <end position="180"/>
    </location>
</feature>
<evidence type="ECO:0000313" key="3">
    <source>
        <dbReference type="Proteomes" id="UP001595851"/>
    </source>
</evidence>
<protein>
    <recommendedName>
        <fullName evidence="4">Phosphatase PAP2 family protein</fullName>
    </recommendedName>
</protein>
<gene>
    <name evidence="2" type="ORF">ACFOY2_46055</name>
</gene>
<sequence>MAGQRVVGVEAAGEVPRTGLTRAAWAVTEVFAPQYLMLSMPPVVGLLAGGWLGGAWGLAVSAVCGGIPATVIAVGVRRGRLDSRQIVDRSSRFKPMLAALAAVVVTLAVLLAADSDPVALTAMVVVMLGWIAVLGGITLVWKVSFHTGVTAGVVVMLAYLLPPVPTLLVGTVLVAVIGWARVRISHHTLAQTLAGTAAGAAVAWAVMAAML</sequence>
<dbReference type="RefSeq" id="WP_379534492.1">
    <property type="nucleotide sequence ID" value="NZ_JBHSBI010000036.1"/>
</dbReference>
<accession>A0ABV8GL30</accession>
<comment type="caution">
    <text evidence="2">The sequence shown here is derived from an EMBL/GenBank/DDBJ whole genome shotgun (WGS) entry which is preliminary data.</text>
</comment>
<evidence type="ECO:0000313" key="2">
    <source>
        <dbReference type="EMBL" id="MFC4014657.1"/>
    </source>
</evidence>
<dbReference type="Proteomes" id="UP001595851">
    <property type="component" value="Unassembled WGS sequence"/>
</dbReference>
<organism evidence="2 3">
    <name type="scientific">Nonomuraea purpurea</name>
    <dbReference type="NCBI Taxonomy" id="1849276"/>
    <lineage>
        <taxon>Bacteria</taxon>
        <taxon>Bacillati</taxon>
        <taxon>Actinomycetota</taxon>
        <taxon>Actinomycetes</taxon>
        <taxon>Streptosporangiales</taxon>
        <taxon>Streptosporangiaceae</taxon>
        <taxon>Nonomuraea</taxon>
    </lineage>
</organism>
<proteinExistence type="predicted"/>
<evidence type="ECO:0008006" key="4">
    <source>
        <dbReference type="Google" id="ProtNLM"/>
    </source>
</evidence>
<keyword evidence="3" id="KW-1185">Reference proteome</keyword>
<dbReference type="EMBL" id="JBHSBI010000036">
    <property type="protein sequence ID" value="MFC4014657.1"/>
    <property type="molecule type" value="Genomic_DNA"/>
</dbReference>
<evidence type="ECO:0000256" key="1">
    <source>
        <dbReference type="SAM" id="Phobius"/>
    </source>
</evidence>
<name>A0ABV8GL30_9ACTN</name>
<keyword evidence="1" id="KW-0472">Membrane</keyword>
<feature type="transmembrane region" description="Helical" evidence="1">
    <location>
        <begin position="96"/>
        <end position="113"/>
    </location>
</feature>
<feature type="transmembrane region" description="Helical" evidence="1">
    <location>
        <begin position="119"/>
        <end position="141"/>
    </location>
</feature>
<keyword evidence="1" id="KW-0812">Transmembrane</keyword>